<keyword evidence="3" id="KW-0456">Lyase</keyword>
<dbReference type="InterPro" id="IPR010611">
    <property type="entry name" value="3D_dom"/>
</dbReference>
<evidence type="ECO:0000256" key="1">
    <source>
        <dbReference type="ARBA" id="ARBA00001420"/>
    </source>
</evidence>
<dbReference type="InterPro" id="IPR026044">
    <property type="entry name" value="MltA"/>
</dbReference>
<dbReference type="InterPro" id="IPR005300">
    <property type="entry name" value="MltA_B"/>
</dbReference>
<feature type="domain" description="Lytic transglycosylase MltA" evidence="8">
    <location>
        <begin position="154"/>
        <end position="310"/>
    </location>
</feature>
<feature type="chain" id="PRO_5011734388" description="peptidoglycan lytic exotransglycosylase" evidence="7">
    <location>
        <begin position="21"/>
        <end position="418"/>
    </location>
</feature>
<evidence type="ECO:0000256" key="5">
    <source>
        <dbReference type="ARBA" id="ARBA00030918"/>
    </source>
</evidence>
<feature type="region of interest" description="Disordered" evidence="6">
    <location>
        <begin position="26"/>
        <end position="65"/>
    </location>
</feature>
<dbReference type="PANTHER" id="PTHR30124:SF0">
    <property type="entry name" value="MEMBRANE-BOUND LYTIC MUREIN TRANSGLYCOSYLASE A"/>
    <property type="match status" value="1"/>
</dbReference>
<gene>
    <name evidence="9" type="ORF">SAMN05216552_10486</name>
</gene>
<reference evidence="10" key="1">
    <citation type="submission" date="2016-10" db="EMBL/GenBank/DDBJ databases">
        <authorList>
            <person name="Varghese N."/>
            <person name="Submissions S."/>
        </authorList>
    </citation>
    <scope>NUCLEOTIDE SEQUENCE [LARGE SCALE GENOMIC DNA]</scope>
    <source>
        <strain evidence="10">CGMCC 1.11014</strain>
    </source>
</reference>
<dbReference type="Pfam" id="PF06725">
    <property type="entry name" value="3D"/>
    <property type="match status" value="1"/>
</dbReference>
<dbReference type="SUPFAM" id="SSF50685">
    <property type="entry name" value="Barwin-like endoglucanases"/>
    <property type="match status" value="1"/>
</dbReference>
<dbReference type="EMBL" id="FPBO01000048">
    <property type="protein sequence ID" value="SFV15790.1"/>
    <property type="molecule type" value="Genomic_DNA"/>
</dbReference>
<evidence type="ECO:0000256" key="6">
    <source>
        <dbReference type="SAM" id="MobiDB-lite"/>
    </source>
</evidence>
<dbReference type="EC" id="4.2.2.n1" evidence="2"/>
<sequence length="418" mass="45175">MSFARSSVIVSLCAVALALAGCTSPMPQPAQPRPPVPPAQPQPPVPPAQVPPVQPQQPAQPPKPAAIQFVPSTFAALPGWDKDDLRAAWPAFMSSCSVLGKRAEWKEACGIAKQVNAADDKAIRLFFESFFEPRQVIAPDGTDTGLVTGYYEPLLRGARKKGGPYQTPLYKVPDDLITVDLAGVYPELKGMRLRGRLSGKKLVPYSTRAEIDRADFTGKELLWVDDPVEAFFLQVQGSGRVQLTDSLETVRVAYADQNGHPYKSIGRWLVDKGELTADQASAQGIKAWIAGHPTRQAELFNANPSYVFFREEKLPDPKVGPKGSLGVPLTPQRSIAVDATQLPLGAPVYLSTTHANSDLPLQRLVMAQDTGGAIRGAIRVDFFFGFGTEAAENAGRMKQKGNVWVLMPKSMPPAAAAR</sequence>
<keyword evidence="10" id="KW-1185">Reference proteome</keyword>
<dbReference type="InterPro" id="IPR036908">
    <property type="entry name" value="RlpA-like_sf"/>
</dbReference>
<feature type="signal peptide" evidence="7">
    <location>
        <begin position="1"/>
        <end position="20"/>
    </location>
</feature>
<dbReference type="Gene3D" id="2.40.240.50">
    <property type="entry name" value="Barwin-like endoglucanases"/>
    <property type="match status" value="1"/>
</dbReference>
<dbReference type="GO" id="GO:0009254">
    <property type="term" value="P:peptidoglycan turnover"/>
    <property type="evidence" value="ECO:0007669"/>
    <property type="project" value="InterPro"/>
</dbReference>
<evidence type="ECO:0000313" key="9">
    <source>
        <dbReference type="EMBL" id="SFV15790.1"/>
    </source>
</evidence>
<evidence type="ECO:0000313" key="10">
    <source>
        <dbReference type="Proteomes" id="UP000199391"/>
    </source>
</evidence>
<dbReference type="RefSeq" id="WP_229490923.1">
    <property type="nucleotide sequence ID" value="NZ_FPBO01000048.1"/>
</dbReference>
<protein>
    <recommendedName>
        <fullName evidence="2">peptidoglycan lytic exotransglycosylase</fullName>
        <ecNumber evidence="2">4.2.2.n1</ecNumber>
    </recommendedName>
    <alternativeName>
        <fullName evidence="5">Murein hydrolase A</fullName>
    </alternativeName>
</protein>
<comment type="catalytic activity">
    <reaction evidence="1">
        <text>Exolytic cleavage of the (1-&gt;4)-beta-glycosidic linkage between N-acetylmuramic acid (MurNAc) and N-acetylglucosamine (GlcNAc) residues in peptidoglycan, from either the reducing or the non-reducing ends of the peptidoglycan chains, with concomitant formation of a 1,6-anhydrobond in the MurNAc residue.</text>
        <dbReference type="EC" id="4.2.2.n1"/>
    </reaction>
</comment>
<dbReference type="AlphaFoldDB" id="A0A1I7M1V2"/>
<proteinExistence type="predicted"/>
<evidence type="ECO:0000256" key="3">
    <source>
        <dbReference type="ARBA" id="ARBA00023239"/>
    </source>
</evidence>
<accession>A0A1I7M1V2</accession>
<dbReference type="STRING" id="1035707.SAMN05216552_10486"/>
<dbReference type="GO" id="GO:0009253">
    <property type="term" value="P:peptidoglycan catabolic process"/>
    <property type="evidence" value="ECO:0007669"/>
    <property type="project" value="TreeGrafter"/>
</dbReference>
<dbReference type="Pfam" id="PF03562">
    <property type="entry name" value="MltA"/>
    <property type="match status" value="1"/>
</dbReference>
<dbReference type="PROSITE" id="PS51257">
    <property type="entry name" value="PROKAR_LIPOPROTEIN"/>
    <property type="match status" value="1"/>
</dbReference>
<dbReference type="GO" id="GO:0019867">
    <property type="term" value="C:outer membrane"/>
    <property type="evidence" value="ECO:0007669"/>
    <property type="project" value="InterPro"/>
</dbReference>
<dbReference type="CDD" id="cd14485">
    <property type="entry name" value="mltA_like_LT_A"/>
    <property type="match status" value="1"/>
</dbReference>
<feature type="compositionally biased region" description="Pro residues" evidence="6">
    <location>
        <begin position="26"/>
        <end position="64"/>
    </location>
</feature>
<dbReference type="GO" id="GO:0071555">
    <property type="term" value="P:cell wall organization"/>
    <property type="evidence" value="ECO:0007669"/>
    <property type="project" value="UniProtKB-KW"/>
</dbReference>
<organism evidence="9 10">
    <name type="scientific">Pseudoduganella namucuonensis</name>
    <dbReference type="NCBI Taxonomy" id="1035707"/>
    <lineage>
        <taxon>Bacteria</taxon>
        <taxon>Pseudomonadati</taxon>
        <taxon>Pseudomonadota</taxon>
        <taxon>Betaproteobacteria</taxon>
        <taxon>Burkholderiales</taxon>
        <taxon>Oxalobacteraceae</taxon>
        <taxon>Telluria group</taxon>
        <taxon>Pseudoduganella</taxon>
    </lineage>
</organism>
<dbReference type="GO" id="GO:0008933">
    <property type="term" value="F:peptidoglycan lytic transglycosylase activity"/>
    <property type="evidence" value="ECO:0007669"/>
    <property type="project" value="TreeGrafter"/>
</dbReference>
<dbReference type="GO" id="GO:0004553">
    <property type="term" value="F:hydrolase activity, hydrolyzing O-glycosyl compounds"/>
    <property type="evidence" value="ECO:0007669"/>
    <property type="project" value="InterPro"/>
</dbReference>
<evidence type="ECO:0000256" key="7">
    <source>
        <dbReference type="SAM" id="SignalP"/>
    </source>
</evidence>
<name>A0A1I7M1V2_9BURK</name>
<dbReference type="PANTHER" id="PTHR30124">
    <property type="entry name" value="MEMBRANE-BOUND LYTIC MUREIN TRANSGLYCOSYLASE A"/>
    <property type="match status" value="1"/>
</dbReference>
<dbReference type="PIRSF" id="PIRSF019422">
    <property type="entry name" value="MltA"/>
    <property type="match status" value="1"/>
</dbReference>
<keyword evidence="4" id="KW-0961">Cell wall biogenesis/degradation</keyword>
<evidence type="ECO:0000256" key="2">
    <source>
        <dbReference type="ARBA" id="ARBA00012587"/>
    </source>
</evidence>
<dbReference type="CDD" id="cd14668">
    <property type="entry name" value="mlta_B"/>
    <property type="match status" value="1"/>
</dbReference>
<dbReference type="SMART" id="SM00925">
    <property type="entry name" value="MltA"/>
    <property type="match status" value="1"/>
</dbReference>
<dbReference type="Gene3D" id="2.40.40.10">
    <property type="entry name" value="RlpA-like domain"/>
    <property type="match status" value="1"/>
</dbReference>
<dbReference type="Proteomes" id="UP000199391">
    <property type="component" value="Unassembled WGS sequence"/>
</dbReference>
<evidence type="ECO:0000256" key="4">
    <source>
        <dbReference type="ARBA" id="ARBA00023316"/>
    </source>
</evidence>
<keyword evidence="7" id="KW-0732">Signal</keyword>
<evidence type="ECO:0000259" key="8">
    <source>
        <dbReference type="SMART" id="SM00925"/>
    </source>
</evidence>